<keyword evidence="4" id="KW-1185">Reference proteome</keyword>
<accession>A0ABS2V4L6</accession>
<sequence length="190" mass="20174">MKRGLRLRRAGRGAAVSLTAAGLATLGLTVLAPPATAAPYCGPSKFVQEIKVADWGDGAFQIILTPTPEARWHAFTALSPRDAVVEQWHAIQGCVSGLEGGLADSIWDQLECHQVNSAVPAPREGSNWLTGETYELESWRPVLPRAVPGGALVFTECMNLLGRDPAGPTSAPYRPDAGRLDLHGAQDNIA</sequence>
<geneLocation type="plasmid" evidence="3">
    <name>unnamed1</name>
</geneLocation>
<dbReference type="RefSeq" id="WP_205378624.1">
    <property type="nucleotide sequence ID" value="NZ_JAFEJA010000003.1"/>
</dbReference>
<gene>
    <name evidence="3" type="ORF">JE024_38395</name>
</gene>
<dbReference type="Proteomes" id="UP000664109">
    <property type="component" value="Unassembled WGS sequence"/>
</dbReference>
<feature type="signal peptide" evidence="2">
    <location>
        <begin position="1"/>
        <end position="37"/>
    </location>
</feature>
<organism evidence="3 4">
    <name type="scientific">Streptomyces zhihengii</name>
    <dbReference type="NCBI Taxonomy" id="1818004"/>
    <lineage>
        <taxon>Bacteria</taxon>
        <taxon>Bacillati</taxon>
        <taxon>Actinomycetota</taxon>
        <taxon>Actinomycetes</taxon>
        <taxon>Kitasatosporales</taxon>
        <taxon>Streptomycetaceae</taxon>
        <taxon>Streptomyces</taxon>
    </lineage>
</organism>
<evidence type="ECO:0000313" key="4">
    <source>
        <dbReference type="Proteomes" id="UP000664109"/>
    </source>
</evidence>
<dbReference type="EMBL" id="JAFEJA010000003">
    <property type="protein sequence ID" value="MBM9624429.1"/>
    <property type="molecule type" value="Genomic_DNA"/>
</dbReference>
<reference evidence="3 4" key="1">
    <citation type="journal article" date="2016" name="Arch. Microbiol.">
        <title>Streptomyces zhihengii sp. nov., isolated from rhizospheric soil of Psammosilene tunicoides.</title>
        <authorList>
            <person name="Huang M.J."/>
            <person name="Fei J.J."/>
            <person name="Salam N."/>
            <person name="Kim C.J."/>
            <person name="Hozzein W.N."/>
            <person name="Xiao M."/>
            <person name="Huang H.Q."/>
            <person name="Li W.J."/>
        </authorList>
    </citation>
    <scope>NUCLEOTIDE SEQUENCE [LARGE SCALE GENOMIC DNA]</scope>
    <source>
        <strain evidence="3 4">YIM T102</strain>
    </source>
</reference>
<evidence type="ECO:0000313" key="3">
    <source>
        <dbReference type="EMBL" id="MBM9624429.1"/>
    </source>
</evidence>
<feature type="chain" id="PRO_5046505258" evidence="2">
    <location>
        <begin position="38"/>
        <end position="190"/>
    </location>
</feature>
<keyword evidence="2" id="KW-0732">Signal</keyword>
<evidence type="ECO:0000256" key="2">
    <source>
        <dbReference type="SAM" id="SignalP"/>
    </source>
</evidence>
<evidence type="ECO:0000256" key="1">
    <source>
        <dbReference type="SAM" id="MobiDB-lite"/>
    </source>
</evidence>
<comment type="caution">
    <text evidence="3">The sequence shown here is derived from an EMBL/GenBank/DDBJ whole genome shotgun (WGS) entry which is preliminary data.</text>
</comment>
<protein>
    <submittedName>
        <fullName evidence="3">Uncharacterized protein</fullName>
    </submittedName>
</protein>
<keyword evidence="3" id="KW-0614">Plasmid</keyword>
<name>A0ABS2V4L6_9ACTN</name>
<proteinExistence type="predicted"/>
<feature type="region of interest" description="Disordered" evidence="1">
    <location>
        <begin position="168"/>
        <end position="190"/>
    </location>
</feature>